<evidence type="ECO:0000313" key="7">
    <source>
        <dbReference type="Proteomes" id="UP000006851"/>
    </source>
</evidence>
<dbReference type="Pfam" id="PF01522">
    <property type="entry name" value="Polysacc_deac_1"/>
    <property type="match status" value="1"/>
</dbReference>
<keyword evidence="2" id="KW-0378">Hydrolase</keyword>
<dbReference type="Gene3D" id="3.20.20.370">
    <property type="entry name" value="Glycoside hydrolase/deacetylase"/>
    <property type="match status" value="1"/>
</dbReference>
<gene>
    <name evidence="6" type="ordered locus">Corgl_0176</name>
</gene>
<dbReference type="GO" id="GO:0016810">
    <property type="term" value="F:hydrolase activity, acting on carbon-nitrogen (but not peptide) bonds"/>
    <property type="evidence" value="ECO:0007669"/>
    <property type="project" value="InterPro"/>
</dbReference>
<keyword evidence="1" id="KW-0479">Metal-binding</keyword>
<evidence type="ECO:0000256" key="3">
    <source>
        <dbReference type="SAM" id="MobiDB-lite"/>
    </source>
</evidence>
<dbReference type="CDD" id="cd10917">
    <property type="entry name" value="CE4_NodB_like_6s_7s"/>
    <property type="match status" value="1"/>
</dbReference>
<dbReference type="OrthoDB" id="9763050at2"/>
<keyword evidence="4" id="KW-0812">Transmembrane</keyword>
<reference evidence="7" key="1">
    <citation type="journal article" date="2013" name="Stand. Genomic Sci.">
        <title>Complete genome sequence of Coriobacterium glomerans type strain (PW2(T)) from the midgut of Pyrrhocoris apterus L. (red soldier bug).</title>
        <authorList>
            <person name="Stackebrandt E."/>
            <person name="Zeytun A."/>
            <person name="Lapidus A."/>
            <person name="Nolan M."/>
            <person name="Lucas S."/>
            <person name="Hammon N."/>
            <person name="Deshpande S."/>
            <person name="Cheng J.F."/>
            <person name="Tapia R."/>
            <person name="Goodwin L.A."/>
            <person name="Pitluck S."/>
            <person name="Liolios K."/>
            <person name="Pagani I."/>
            <person name="Ivanova N."/>
            <person name="Mavromatis K."/>
            <person name="Mikhailova N."/>
            <person name="Huntemann M."/>
            <person name="Pati A."/>
            <person name="Chen A."/>
            <person name="Palaniappan K."/>
            <person name="Chang Y.J."/>
            <person name="Land M."/>
            <person name="Hauser L."/>
            <person name="Rohde M."/>
            <person name="Pukall R."/>
            <person name="Goker M."/>
            <person name="Detter J.C."/>
            <person name="Woyke T."/>
            <person name="Bristow J."/>
            <person name="Eisen J.A."/>
            <person name="Markowitz V."/>
            <person name="Hugenholtz P."/>
            <person name="Kyrpides N.C."/>
            <person name="Klenk H.P."/>
        </authorList>
    </citation>
    <scope>NUCLEOTIDE SEQUENCE</scope>
    <source>
        <strain evidence="7">ATCC 49209 / DSM 20642 / JCM 10262 / PW2</strain>
    </source>
</reference>
<dbReference type="PANTHER" id="PTHR10587">
    <property type="entry name" value="GLYCOSYL TRANSFERASE-RELATED"/>
    <property type="match status" value="1"/>
</dbReference>
<evidence type="ECO:0000313" key="6">
    <source>
        <dbReference type="EMBL" id="AEB06303.1"/>
    </source>
</evidence>
<dbReference type="Proteomes" id="UP000006851">
    <property type="component" value="Chromosome"/>
</dbReference>
<feature type="transmembrane region" description="Helical" evidence="4">
    <location>
        <begin position="53"/>
        <end position="74"/>
    </location>
</feature>
<dbReference type="GO" id="GO:0016020">
    <property type="term" value="C:membrane"/>
    <property type="evidence" value="ECO:0007669"/>
    <property type="project" value="TreeGrafter"/>
</dbReference>
<dbReference type="eggNOG" id="COG0726">
    <property type="taxonomic scope" value="Bacteria"/>
</dbReference>
<dbReference type="GO" id="GO:0005975">
    <property type="term" value="P:carbohydrate metabolic process"/>
    <property type="evidence" value="ECO:0007669"/>
    <property type="project" value="InterPro"/>
</dbReference>
<feature type="domain" description="NodB homology" evidence="5">
    <location>
        <begin position="231"/>
        <end position="409"/>
    </location>
</feature>
<keyword evidence="7" id="KW-1185">Reference proteome</keyword>
<evidence type="ECO:0000256" key="2">
    <source>
        <dbReference type="ARBA" id="ARBA00022801"/>
    </source>
</evidence>
<dbReference type="EMBL" id="CP002628">
    <property type="protein sequence ID" value="AEB06303.1"/>
    <property type="molecule type" value="Genomic_DNA"/>
</dbReference>
<proteinExistence type="predicted"/>
<feature type="region of interest" description="Disordered" evidence="3">
    <location>
        <begin position="1"/>
        <end position="41"/>
    </location>
</feature>
<dbReference type="InterPro" id="IPR002509">
    <property type="entry name" value="NODB_dom"/>
</dbReference>
<dbReference type="KEGG" id="cgo:Corgl_0176"/>
<dbReference type="STRING" id="700015.Corgl_0176"/>
<dbReference type="GO" id="GO:0046872">
    <property type="term" value="F:metal ion binding"/>
    <property type="evidence" value="ECO:0007669"/>
    <property type="project" value="UniProtKB-KW"/>
</dbReference>
<organism evidence="6 7">
    <name type="scientific">Coriobacterium glomerans (strain ATCC 49209 / DSM 20642 / JCM 10262 / PW2)</name>
    <dbReference type="NCBI Taxonomy" id="700015"/>
    <lineage>
        <taxon>Bacteria</taxon>
        <taxon>Bacillati</taxon>
        <taxon>Actinomycetota</taxon>
        <taxon>Coriobacteriia</taxon>
        <taxon>Coriobacteriales</taxon>
        <taxon>Coriobacteriaceae</taxon>
        <taxon>Coriobacterium</taxon>
    </lineage>
</organism>
<dbReference type="AlphaFoldDB" id="F2NAB7"/>
<name>F2NAB7_CORGP</name>
<dbReference type="PROSITE" id="PS51677">
    <property type="entry name" value="NODB"/>
    <property type="match status" value="1"/>
</dbReference>
<evidence type="ECO:0000256" key="4">
    <source>
        <dbReference type="SAM" id="Phobius"/>
    </source>
</evidence>
<sequence length="441" mass="47417">MSRSELDGRAIASKADSAPNRSDRAAAVSARARVAERPHANASRGRRRSELSCMFAAYALISFGLVVCWCLLWREVPVTVNGRQRIVRIATPIRDLLEQNAYFGAKPGKLLSIGGNVLSEDGGNSCSVTYGGAQLDPAQIASYRLHEGDELTVDDGKDVQEGHIETTVDVPPGIQMDRGGAVQFVSRWGKAGVKTVWTGRRSKEVIDRQITKLPVDMIVRSINLEPKADRPCVALTFDDGPSSFTPKVLDILAQKGVKATFFNLGANVMRDPAAARAITDAGCALGNHTMTHMNLTTVDRDTLRSEISRSADILRGTGASPQMIRAPYGAFTAAEWARSGDLIGSNILWNIDTRDWTRPGANKIAGAVLDGAKNGSIILMHDGGGDRSQDVQALPGIIDELHKRGFAFVTVPEMMKLDGRIPDAVVGGTTRLPDDCGMPDS</sequence>
<dbReference type="HOGENOM" id="CLU_034359_1_0_11"/>
<dbReference type="SUPFAM" id="SSF88713">
    <property type="entry name" value="Glycoside hydrolase/deacetylase"/>
    <property type="match status" value="1"/>
</dbReference>
<dbReference type="RefSeq" id="WP_013708046.1">
    <property type="nucleotide sequence ID" value="NC_015389.1"/>
</dbReference>
<evidence type="ECO:0000256" key="1">
    <source>
        <dbReference type="ARBA" id="ARBA00022723"/>
    </source>
</evidence>
<dbReference type="InterPro" id="IPR011330">
    <property type="entry name" value="Glyco_hydro/deAcase_b/a-brl"/>
</dbReference>
<accession>F2NAB7</accession>
<keyword evidence="4" id="KW-1133">Transmembrane helix</keyword>
<dbReference type="PANTHER" id="PTHR10587:SF133">
    <property type="entry name" value="CHITIN DEACETYLASE 1-RELATED"/>
    <property type="match status" value="1"/>
</dbReference>
<protein>
    <submittedName>
        <fullName evidence="6">Polysaccharide deacetylase</fullName>
    </submittedName>
</protein>
<keyword evidence="4" id="KW-0472">Membrane</keyword>
<dbReference type="InterPro" id="IPR050248">
    <property type="entry name" value="Polysacc_deacetylase_ArnD"/>
</dbReference>
<evidence type="ECO:0000259" key="5">
    <source>
        <dbReference type="PROSITE" id="PS51677"/>
    </source>
</evidence>